<name>A0A521D0C0_SACCC</name>
<dbReference type="Proteomes" id="UP000319040">
    <property type="component" value="Unassembled WGS sequence"/>
</dbReference>
<dbReference type="SUPFAM" id="SSF48695">
    <property type="entry name" value="Multiheme cytochromes"/>
    <property type="match status" value="1"/>
</dbReference>
<protein>
    <submittedName>
        <fullName evidence="1">Cytochrome c7</fullName>
    </submittedName>
</protein>
<organism evidence="1 2">
    <name type="scientific">Saccharicrinis carchari</name>
    <dbReference type="NCBI Taxonomy" id="1168039"/>
    <lineage>
        <taxon>Bacteria</taxon>
        <taxon>Pseudomonadati</taxon>
        <taxon>Bacteroidota</taxon>
        <taxon>Bacteroidia</taxon>
        <taxon>Marinilabiliales</taxon>
        <taxon>Marinilabiliaceae</taxon>
        <taxon>Saccharicrinis</taxon>
    </lineage>
</organism>
<dbReference type="InterPro" id="IPR036280">
    <property type="entry name" value="Multihaem_cyt_sf"/>
</dbReference>
<reference evidence="1 2" key="1">
    <citation type="submission" date="2017-05" db="EMBL/GenBank/DDBJ databases">
        <authorList>
            <person name="Varghese N."/>
            <person name="Submissions S."/>
        </authorList>
    </citation>
    <scope>NUCLEOTIDE SEQUENCE [LARGE SCALE GENOMIC DNA]</scope>
    <source>
        <strain evidence="1 2">DSM 27040</strain>
    </source>
</reference>
<evidence type="ECO:0000313" key="1">
    <source>
        <dbReference type="EMBL" id="SMO64451.1"/>
    </source>
</evidence>
<dbReference type="Gene3D" id="3.90.10.10">
    <property type="entry name" value="Cytochrome C3"/>
    <property type="match status" value="1"/>
</dbReference>
<dbReference type="PROSITE" id="PS51257">
    <property type="entry name" value="PROKAR_LIPOPROTEIN"/>
    <property type="match status" value="1"/>
</dbReference>
<dbReference type="EMBL" id="FXTB01000004">
    <property type="protein sequence ID" value="SMO64451.1"/>
    <property type="molecule type" value="Genomic_DNA"/>
</dbReference>
<dbReference type="RefSeq" id="WP_142533208.1">
    <property type="nucleotide sequence ID" value="NZ_FXTB01000004.1"/>
</dbReference>
<dbReference type="AlphaFoldDB" id="A0A521D0C0"/>
<gene>
    <name evidence="1" type="ORF">SAMN06265379_10443</name>
</gene>
<sequence length="201" mass="22597">MVKLSTLLLGCVLFITGACDVSDRHHDVYAKLQHSSVDSTSYNSYNLLQHDRLVSVEEEGYSDFFVHERKGSISNYKCSGCHEVELAELKTKGNDLTHADIRLFHSSLDVLSCFTCHNPDNLDELRSTSGKSIDFDQSYKLCSQCHSSQFSDWRGGSHGKRIGGWVAPRVSKTCVECHNPHSPGFESRMPTYPAHIQKKRS</sequence>
<accession>A0A521D0C0</accession>
<dbReference type="OrthoDB" id="9814800at2"/>
<evidence type="ECO:0000313" key="2">
    <source>
        <dbReference type="Proteomes" id="UP000319040"/>
    </source>
</evidence>
<keyword evidence="2" id="KW-1185">Reference proteome</keyword>
<proteinExistence type="predicted"/>